<evidence type="ECO:0000256" key="2">
    <source>
        <dbReference type="ARBA" id="ARBA00023125"/>
    </source>
</evidence>
<keyword evidence="3" id="KW-0233">DNA recombination</keyword>
<gene>
    <name evidence="8" type="ORF">SAMN05443667_105245</name>
</gene>
<dbReference type="Pfam" id="PF07508">
    <property type="entry name" value="Recombinase"/>
    <property type="match status" value="1"/>
</dbReference>
<organism evidence="8 9">
    <name type="scientific">Flavobacterium gillisiae</name>
    <dbReference type="NCBI Taxonomy" id="150146"/>
    <lineage>
        <taxon>Bacteria</taxon>
        <taxon>Pseudomonadati</taxon>
        <taxon>Bacteroidota</taxon>
        <taxon>Flavobacteriia</taxon>
        <taxon>Flavobacteriales</taxon>
        <taxon>Flavobacteriaceae</taxon>
        <taxon>Flavobacterium</taxon>
    </lineage>
</organism>
<dbReference type="InterPro" id="IPR036162">
    <property type="entry name" value="Resolvase-like_N_sf"/>
</dbReference>
<dbReference type="InterPro" id="IPR011109">
    <property type="entry name" value="DNA_bind_recombinase_dom"/>
</dbReference>
<evidence type="ECO:0000259" key="6">
    <source>
        <dbReference type="PROSITE" id="PS51736"/>
    </source>
</evidence>
<dbReference type="STRING" id="150146.SAMN05443667_105245"/>
<dbReference type="Gene3D" id="3.40.50.1390">
    <property type="entry name" value="Resolvase, N-terminal catalytic domain"/>
    <property type="match status" value="1"/>
</dbReference>
<dbReference type="Gene3D" id="3.90.1750.20">
    <property type="entry name" value="Putative Large Serine Recombinase, Chain B, Domain 2"/>
    <property type="match status" value="1"/>
</dbReference>
<dbReference type="PROSITE" id="PS00397">
    <property type="entry name" value="RECOMBINASES_1"/>
    <property type="match status" value="1"/>
</dbReference>
<protein>
    <submittedName>
        <fullName evidence="8">Site-specific DNA recombinase</fullName>
    </submittedName>
</protein>
<dbReference type="PANTHER" id="PTHR30461:SF2">
    <property type="entry name" value="SERINE RECOMBINASE PINE-RELATED"/>
    <property type="match status" value="1"/>
</dbReference>
<evidence type="ECO:0000313" key="8">
    <source>
        <dbReference type="EMBL" id="SEA55969.1"/>
    </source>
</evidence>
<evidence type="ECO:0000259" key="7">
    <source>
        <dbReference type="PROSITE" id="PS51737"/>
    </source>
</evidence>
<dbReference type="GO" id="GO:0000150">
    <property type="term" value="F:DNA strand exchange activity"/>
    <property type="evidence" value="ECO:0007669"/>
    <property type="project" value="InterPro"/>
</dbReference>
<evidence type="ECO:0000313" key="9">
    <source>
        <dbReference type="Proteomes" id="UP000198951"/>
    </source>
</evidence>
<keyword evidence="9" id="KW-1185">Reference proteome</keyword>
<evidence type="ECO:0000256" key="4">
    <source>
        <dbReference type="PIRSR" id="PIRSR606118-50"/>
    </source>
</evidence>
<feature type="domain" description="Recombinase" evidence="7">
    <location>
        <begin position="168"/>
        <end position="303"/>
    </location>
</feature>
<dbReference type="AlphaFoldDB" id="A0A1H4C6I1"/>
<dbReference type="InterPro" id="IPR050639">
    <property type="entry name" value="SSR_resolvase"/>
</dbReference>
<sequence>MTNLAIYVRVSTTNQSYSRQIEDIEKYIATIYDNKKTNIDVYAENISGFKNSKDRPQLTRFLTKVAAEPEYYKCLYVTELSRVGRNPIEARTIVTNLLEQNIDVCITSTNGGSNFLNADGSIDKTKFAVLGLLMDFAQIEVDVFKSRTASGLKEKVLKGGTTGGLLQPYGYSKDEHKKLVIDKEEAKIIDSIFEQYQQGLGMNHIAQQLNKNNTPTRTNKAFEGKEYKGKNADAVKWTANQIYVILTNTIYYGVRVFNKRKKKNKDGILEDNSESFDSPDVAIITKERYDKCTEIRLNKKGNGRNIHTKNVILLQYLTTCGVCGRNYTHRVGDTNQNYICSSRVIFGLKSCGNLGVNIDLVDSSIYNILCNSQTVLKYLSDTDSIKKDLENKINLLESSIPFLEKELKTNELKIDRLLDSMLDDTITKERFNSKSTELSSISTNLTTQLEIQTKQLISNKKSLKNLTKVNLDDSVLKQAKSDRNKLKSIYKQIIKDVTITGLNYQFIRLDITLQINGSPIAGTLKVVVSRKGLRKKPYKYQYQDEYLAPFEPSEEIDDYYERIGNNTKYQYKNNNEYNAIISDFKIITDNIINIKESYSKNPLSDSNV</sequence>
<dbReference type="SMART" id="SM00857">
    <property type="entry name" value="Resolvase"/>
    <property type="match status" value="1"/>
</dbReference>
<evidence type="ECO:0000256" key="1">
    <source>
        <dbReference type="ARBA" id="ARBA00022908"/>
    </source>
</evidence>
<reference evidence="9" key="1">
    <citation type="submission" date="2016-10" db="EMBL/GenBank/DDBJ databases">
        <authorList>
            <person name="Varghese N."/>
            <person name="Submissions S."/>
        </authorList>
    </citation>
    <scope>NUCLEOTIDE SEQUENCE [LARGE SCALE GENOMIC DNA]</scope>
    <source>
        <strain evidence="9">DSM 22376</strain>
    </source>
</reference>
<dbReference type="InterPro" id="IPR038109">
    <property type="entry name" value="DNA_bind_recomb_sf"/>
</dbReference>
<keyword evidence="1" id="KW-0229">DNA integration</keyword>
<evidence type="ECO:0000256" key="5">
    <source>
        <dbReference type="PROSITE-ProRule" id="PRU10137"/>
    </source>
</evidence>
<evidence type="ECO:0000256" key="3">
    <source>
        <dbReference type="ARBA" id="ARBA00023172"/>
    </source>
</evidence>
<dbReference type="Pfam" id="PF00239">
    <property type="entry name" value="Resolvase"/>
    <property type="match status" value="1"/>
</dbReference>
<dbReference type="InterPro" id="IPR006119">
    <property type="entry name" value="Resolv_N"/>
</dbReference>
<dbReference type="EMBL" id="FNRD01000005">
    <property type="protein sequence ID" value="SEA55969.1"/>
    <property type="molecule type" value="Genomic_DNA"/>
</dbReference>
<keyword evidence="2" id="KW-0238">DNA-binding</keyword>
<accession>A0A1H4C6I1</accession>
<dbReference type="GO" id="GO:0003677">
    <property type="term" value="F:DNA binding"/>
    <property type="evidence" value="ECO:0007669"/>
    <property type="project" value="UniProtKB-KW"/>
</dbReference>
<dbReference type="RefSeq" id="WP_091088424.1">
    <property type="nucleotide sequence ID" value="NZ_FNRD01000005.1"/>
</dbReference>
<dbReference type="GO" id="GO:0015074">
    <property type="term" value="P:DNA integration"/>
    <property type="evidence" value="ECO:0007669"/>
    <property type="project" value="UniProtKB-KW"/>
</dbReference>
<dbReference type="PROSITE" id="PS51737">
    <property type="entry name" value="RECOMBINASE_DNA_BIND"/>
    <property type="match status" value="1"/>
</dbReference>
<dbReference type="SUPFAM" id="SSF53041">
    <property type="entry name" value="Resolvase-like"/>
    <property type="match status" value="1"/>
</dbReference>
<name>A0A1H4C6I1_9FLAO</name>
<dbReference type="CDD" id="cd03768">
    <property type="entry name" value="SR_ResInv"/>
    <property type="match status" value="1"/>
</dbReference>
<dbReference type="PROSITE" id="PS51736">
    <property type="entry name" value="RECOMBINASES_3"/>
    <property type="match status" value="1"/>
</dbReference>
<dbReference type="PANTHER" id="PTHR30461">
    <property type="entry name" value="DNA-INVERTASE FROM LAMBDOID PROPHAGE"/>
    <property type="match status" value="1"/>
</dbReference>
<feature type="active site" description="O-(5'-phospho-DNA)-serine intermediate" evidence="4 5">
    <location>
        <position position="11"/>
    </location>
</feature>
<proteinExistence type="predicted"/>
<dbReference type="InterPro" id="IPR006118">
    <property type="entry name" value="Recombinase_CS"/>
</dbReference>
<dbReference type="Proteomes" id="UP000198951">
    <property type="component" value="Unassembled WGS sequence"/>
</dbReference>
<feature type="domain" description="Resolvase/invertase-type recombinase catalytic" evidence="6">
    <location>
        <begin position="3"/>
        <end position="159"/>
    </location>
</feature>
<dbReference type="OrthoDB" id="1094757at2"/>